<dbReference type="InterPro" id="IPR041657">
    <property type="entry name" value="HTH_17"/>
</dbReference>
<dbReference type="RefSeq" id="WP_264543802.1">
    <property type="nucleotide sequence ID" value="NZ_BAABIP010000007.1"/>
</dbReference>
<evidence type="ECO:0000259" key="1">
    <source>
        <dbReference type="Pfam" id="PF12728"/>
    </source>
</evidence>
<evidence type="ECO:0000313" key="3">
    <source>
        <dbReference type="Proteomes" id="UP001500141"/>
    </source>
</evidence>
<keyword evidence="3" id="KW-1185">Reference proteome</keyword>
<organism evidence="2 3">
    <name type="scientific">Flavobacterium hankyongi</name>
    <dbReference type="NCBI Taxonomy" id="1176532"/>
    <lineage>
        <taxon>Bacteria</taxon>
        <taxon>Pseudomonadati</taxon>
        <taxon>Bacteroidota</taxon>
        <taxon>Flavobacteriia</taxon>
        <taxon>Flavobacteriales</taxon>
        <taxon>Flavobacteriaceae</taxon>
        <taxon>Flavobacterium</taxon>
    </lineage>
</organism>
<dbReference type="EMBL" id="BAABIP010000007">
    <property type="protein sequence ID" value="GAA4762897.1"/>
    <property type="molecule type" value="Genomic_DNA"/>
</dbReference>
<reference evidence="3" key="1">
    <citation type="journal article" date="2019" name="Int. J. Syst. Evol. Microbiol.">
        <title>The Global Catalogue of Microorganisms (GCM) 10K type strain sequencing project: providing services to taxonomists for standard genome sequencing and annotation.</title>
        <authorList>
            <consortium name="The Broad Institute Genomics Platform"/>
            <consortium name="The Broad Institute Genome Sequencing Center for Infectious Disease"/>
            <person name="Wu L."/>
            <person name="Ma J."/>
        </authorList>
    </citation>
    <scope>NUCLEOTIDE SEQUENCE [LARGE SCALE GENOMIC DNA]</scope>
    <source>
        <strain evidence="3">JCM 18198</strain>
    </source>
</reference>
<dbReference type="InterPro" id="IPR009061">
    <property type="entry name" value="DNA-bd_dom_put_sf"/>
</dbReference>
<dbReference type="NCBIfam" id="TIGR01764">
    <property type="entry name" value="excise"/>
    <property type="match status" value="1"/>
</dbReference>
<dbReference type="Proteomes" id="UP001500141">
    <property type="component" value="Unassembled WGS sequence"/>
</dbReference>
<protein>
    <recommendedName>
        <fullName evidence="1">Helix-turn-helix domain-containing protein</fullName>
    </recommendedName>
</protein>
<dbReference type="SUPFAM" id="SSF46955">
    <property type="entry name" value="Putative DNA-binding domain"/>
    <property type="match status" value="1"/>
</dbReference>
<accession>A0ABP8ZR29</accession>
<comment type="caution">
    <text evidence="2">The sequence shown here is derived from an EMBL/GenBank/DDBJ whole genome shotgun (WGS) entry which is preliminary data.</text>
</comment>
<evidence type="ECO:0000313" key="2">
    <source>
        <dbReference type="EMBL" id="GAA4762897.1"/>
    </source>
</evidence>
<name>A0ABP8ZR29_9FLAO</name>
<proteinExistence type="predicted"/>
<gene>
    <name evidence="2" type="ORF">GCM10023230_10380</name>
</gene>
<sequence>MAKEILQIENINATDFKNEIVKDVTQALKGYATTLQNPDNEILLTREETAKMLSVSLVTLWDWTKKDIIPAYRIGNKVRYKKAEVLTALQQMNKFVSK</sequence>
<dbReference type="Pfam" id="PF12728">
    <property type="entry name" value="HTH_17"/>
    <property type="match status" value="1"/>
</dbReference>
<feature type="domain" description="Helix-turn-helix" evidence="1">
    <location>
        <begin position="43"/>
        <end position="91"/>
    </location>
</feature>
<dbReference type="InterPro" id="IPR010093">
    <property type="entry name" value="SinI_DNA-bd"/>
</dbReference>